<name>A0A2N9H4C0_FAGSY</name>
<organism evidence="2">
    <name type="scientific">Fagus sylvatica</name>
    <name type="common">Beechnut</name>
    <dbReference type="NCBI Taxonomy" id="28930"/>
    <lineage>
        <taxon>Eukaryota</taxon>
        <taxon>Viridiplantae</taxon>
        <taxon>Streptophyta</taxon>
        <taxon>Embryophyta</taxon>
        <taxon>Tracheophyta</taxon>
        <taxon>Spermatophyta</taxon>
        <taxon>Magnoliopsida</taxon>
        <taxon>eudicotyledons</taxon>
        <taxon>Gunneridae</taxon>
        <taxon>Pentapetalae</taxon>
        <taxon>rosids</taxon>
        <taxon>fabids</taxon>
        <taxon>Fagales</taxon>
        <taxon>Fagaceae</taxon>
        <taxon>Fagus</taxon>
    </lineage>
</organism>
<reference evidence="2" key="1">
    <citation type="submission" date="2018-02" db="EMBL/GenBank/DDBJ databases">
        <authorList>
            <person name="Cohen D.B."/>
            <person name="Kent A.D."/>
        </authorList>
    </citation>
    <scope>NUCLEOTIDE SEQUENCE</scope>
</reference>
<gene>
    <name evidence="2" type="ORF">FSB_LOCUS34332</name>
</gene>
<feature type="region of interest" description="Disordered" evidence="1">
    <location>
        <begin position="185"/>
        <end position="249"/>
    </location>
</feature>
<feature type="region of interest" description="Disordered" evidence="1">
    <location>
        <begin position="1"/>
        <end position="66"/>
    </location>
</feature>
<evidence type="ECO:0000256" key="1">
    <source>
        <dbReference type="SAM" id="MobiDB-lite"/>
    </source>
</evidence>
<feature type="compositionally biased region" description="Basic and acidic residues" evidence="1">
    <location>
        <begin position="1"/>
        <end position="13"/>
    </location>
</feature>
<sequence>MERIGEIWPKSDEISPDPARSRQIRRDLTRSGEVSPDLEPLRGGERFGGADRTVTSSDLEPLRGGERFGGADRTVWRCRSDSGGADRRDLWRWRWTVWRWRSDHAGGGDSRIEVDRKQVDAELVKRVLSTNICVDQRGEPRSAPLLLRYEPQVRSFLESLTIPRSQAVEVQPNVIYVAQPAEVEQPQDHPDLIPLGQGKGKGRTKGAGAGKKLKKPTIDATTPKIPVQSPVEQEPPLPPPVVHDLNEPE</sequence>
<protein>
    <submittedName>
        <fullName evidence="2">Uncharacterized protein</fullName>
    </submittedName>
</protein>
<dbReference type="EMBL" id="OIVN01002786">
    <property type="protein sequence ID" value="SPD06450.1"/>
    <property type="molecule type" value="Genomic_DNA"/>
</dbReference>
<feature type="compositionally biased region" description="Basic and acidic residues" evidence="1">
    <location>
        <begin position="39"/>
        <end position="49"/>
    </location>
</feature>
<accession>A0A2N9H4C0</accession>
<dbReference type="AlphaFoldDB" id="A0A2N9H4C0"/>
<evidence type="ECO:0000313" key="2">
    <source>
        <dbReference type="EMBL" id="SPD06450.1"/>
    </source>
</evidence>
<proteinExistence type="predicted"/>